<dbReference type="EMBL" id="FN657476">
    <property type="protein sequence ID" value="CBY42754.1"/>
    <property type="molecule type" value="Genomic_DNA"/>
</dbReference>
<sequence length="104" mass="11697">GAPLMTQITSPPTGCRLGSQYQLESRAGDFHLAPVFKEALNKKISKKSPKKKTESTSPVVLHGIEDFQIDDVHLGLVRVCDNQVFFFDKDGILHCFNFLEPYLF</sequence>
<dbReference type="Proteomes" id="UP000011014">
    <property type="component" value="Unassembled WGS sequence"/>
</dbReference>
<protein>
    <submittedName>
        <fullName evidence="1">Uncharacterized protein</fullName>
    </submittedName>
</protein>
<accession>E4Z4X6</accession>
<dbReference type="AlphaFoldDB" id="E4Z4X6"/>
<gene>
    <name evidence="1" type="ORF">GSOID_T00026478001</name>
</gene>
<evidence type="ECO:0000313" key="1">
    <source>
        <dbReference type="EMBL" id="CBY42754.1"/>
    </source>
</evidence>
<reference evidence="1" key="1">
    <citation type="journal article" date="2010" name="Science">
        <title>Plasticity of animal genome architecture unmasked by rapid evolution of a pelagic tunicate.</title>
        <authorList>
            <person name="Denoeud F."/>
            <person name="Henriet S."/>
            <person name="Mungpakdee S."/>
            <person name="Aury J.M."/>
            <person name="Da Silva C."/>
            <person name="Brinkmann H."/>
            <person name="Mikhaleva J."/>
            <person name="Olsen L.C."/>
            <person name="Jubin C."/>
            <person name="Canestro C."/>
            <person name="Bouquet J.M."/>
            <person name="Danks G."/>
            <person name="Poulain J."/>
            <person name="Campsteijn C."/>
            <person name="Adamski M."/>
            <person name="Cross I."/>
            <person name="Yadetie F."/>
            <person name="Muffato M."/>
            <person name="Louis A."/>
            <person name="Butcher S."/>
            <person name="Tsagkogeorga G."/>
            <person name="Konrad A."/>
            <person name="Singh S."/>
            <person name="Jensen M.F."/>
            <person name="Cong E.H."/>
            <person name="Eikeseth-Otteraa H."/>
            <person name="Noel B."/>
            <person name="Anthouard V."/>
            <person name="Porcel B.M."/>
            <person name="Kachouri-Lafond R."/>
            <person name="Nishino A."/>
            <person name="Ugolini M."/>
            <person name="Chourrout P."/>
            <person name="Nishida H."/>
            <person name="Aasland R."/>
            <person name="Huzurbazar S."/>
            <person name="Westhof E."/>
            <person name="Delsuc F."/>
            <person name="Lehrach H."/>
            <person name="Reinhardt R."/>
            <person name="Weissenbach J."/>
            <person name="Roy S.W."/>
            <person name="Artiguenave F."/>
            <person name="Postlethwait J.H."/>
            <person name="Manak J.R."/>
            <person name="Thompson E.M."/>
            <person name="Jaillon O."/>
            <person name="Du Pasquier L."/>
            <person name="Boudinot P."/>
            <person name="Liberles D.A."/>
            <person name="Volff J.N."/>
            <person name="Philippe H."/>
            <person name="Lenhard B."/>
            <person name="Roest Crollius H."/>
            <person name="Wincker P."/>
            <person name="Chourrout D."/>
        </authorList>
    </citation>
    <scope>NUCLEOTIDE SEQUENCE [LARGE SCALE GENOMIC DNA]</scope>
</reference>
<organism evidence="1">
    <name type="scientific">Oikopleura dioica</name>
    <name type="common">Tunicate</name>
    <dbReference type="NCBI Taxonomy" id="34765"/>
    <lineage>
        <taxon>Eukaryota</taxon>
        <taxon>Metazoa</taxon>
        <taxon>Chordata</taxon>
        <taxon>Tunicata</taxon>
        <taxon>Appendicularia</taxon>
        <taxon>Copelata</taxon>
        <taxon>Oikopleuridae</taxon>
        <taxon>Oikopleura</taxon>
    </lineage>
</organism>
<proteinExistence type="predicted"/>
<feature type="non-terminal residue" evidence="1">
    <location>
        <position position="1"/>
    </location>
</feature>
<name>E4Z4X6_OIKDI</name>